<feature type="non-terminal residue" evidence="1">
    <location>
        <position position="1"/>
    </location>
</feature>
<comment type="caution">
    <text evidence="1">The sequence shown here is derived from an EMBL/GenBank/DDBJ whole genome shotgun (WGS) entry which is preliminary data.</text>
</comment>
<dbReference type="AlphaFoldDB" id="A0A9P6BWE0"/>
<keyword evidence="2" id="KW-1185">Reference proteome</keyword>
<dbReference type="Proteomes" id="UP000807342">
    <property type="component" value="Unassembled WGS sequence"/>
</dbReference>
<dbReference type="SUPFAM" id="SSF82754">
    <property type="entry name" value="C-terminal, gelsolin-like domain of Sec23/24"/>
    <property type="match status" value="1"/>
</dbReference>
<evidence type="ECO:0000313" key="1">
    <source>
        <dbReference type="EMBL" id="KAF9440664.1"/>
    </source>
</evidence>
<proteinExistence type="predicted"/>
<sequence length="95" mass="10436">NCVDKEEILIFLVASSVSPQLLQYLFGADDLMSLNHQLKQSLFPPSLLSMLNRMSSHSCCKSKNCVVRQNHSAAGVGFSDMLVEDQNNGVMSCVD</sequence>
<dbReference type="InterPro" id="IPR029006">
    <property type="entry name" value="ADF-H/Gelsolin-like_dom_sf"/>
</dbReference>
<dbReference type="Gene3D" id="3.40.20.10">
    <property type="entry name" value="Severin"/>
    <property type="match status" value="1"/>
</dbReference>
<dbReference type="InterPro" id="IPR036180">
    <property type="entry name" value="Gelsolin-like_dom_sf"/>
</dbReference>
<protein>
    <submittedName>
        <fullName evidence="1">Uncharacterized protein</fullName>
    </submittedName>
</protein>
<accession>A0A9P6BWE0</accession>
<dbReference type="EMBL" id="MU152344">
    <property type="protein sequence ID" value="KAF9440664.1"/>
    <property type="molecule type" value="Genomic_DNA"/>
</dbReference>
<evidence type="ECO:0000313" key="2">
    <source>
        <dbReference type="Proteomes" id="UP000807342"/>
    </source>
</evidence>
<reference evidence="1" key="1">
    <citation type="submission" date="2020-11" db="EMBL/GenBank/DDBJ databases">
        <authorList>
            <consortium name="DOE Joint Genome Institute"/>
            <person name="Ahrendt S."/>
            <person name="Riley R."/>
            <person name="Andreopoulos W."/>
            <person name="Labutti K."/>
            <person name="Pangilinan J."/>
            <person name="Ruiz-Duenas F.J."/>
            <person name="Barrasa J.M."/>
            <person name="Sanchez-Garcia M."/>
            <person name="Camarero S."/>
            <person name="Miyauchi S."/>
            <person name="Serrano A."/>
            <person name="Linde D."/>
            <person name="Babiker R."/>
            <person name="Drula E."/>
            <person name="Ayuso-Fernandez I."/>
            <person name="Pacheco R."/>
            <person name="Padilla G."/>
            <person name="Ferreira P."/>
            <person name="Barriuso J."/>
            <person name="Kellner H."/>
            <person name="Castanera R."/>
            <person name="Alfaro M."/>
            <person name="Ramirez L."/>
            <person name="Pisabarro A.G."/>
            <person name="Kuo A."/>
            <person name="Tritt A."/>
            <person name="Lipzen A."/>
            <person name="He G."/>
            <person name="Yan M."/>
            <person name="Ng V."/>
            <person name="Cullen D."/>
            <person name="Martin F."/>
            <person name="Rosso M.-N."/>
            <person name="Henrissat B."/>
            <person name="Hibbett D."/>
            <person name="Martinez A.T."/>
            <person name="Grigoriev I.V."/>
        </authorList>
    </citation>
    <scope>NUCLEOTIDE SEQUENCE</scope>
    <source>
        <strain evidence="1">MF-IS2</strain>
    </source>
</reference>
<dbReference type="OrthoDB" id="49016at2759"/>
<feature type="non-terminal residue" evidence="1">
    <location>
        <position position="95"/>
    </location>
</feature>
<gene>
    <name evidence="1" type="ORF">P691DRAFT_620906</name>
</gene>
<name>A0A9P6BWE0_9AGAR</name>
<organism evidence="1 2">
    <name type="scientific">Macrolepiota fuliginosa MF-IS2</name>
    <dbReference type="NCBI Taxonomy" id="1400762"/>
    <lineage>
        <taxon>Eukaryota</taxon>
        <taxon>Fungi</taxon>
        <taxon>Dikarya</taxon>
        <taxon>Basidiomycota</taxon>
        <taxon>Agaricomycotina</taxon>
        <taxon>Agaricomycetes</taxon>
        <taxon>Agaricomycetidae</taxon>
        <taxon>Agaricales</taxon>
        <taxon>Agaricineae</taxon>
        <taxon>Agaricaceae</taxon>
        <taxon>Macrolepiota</taxon>
    </lineage>
</organism>